<evidence type="ECO:0000256" key="1">
    <source>
        <dbReference type="ARBA" id="ARBA00004651"/>
    </source>
</evidence>
<name>C6M3T1_NEISI</name>
<evidence type="ECO:0000256" key="2">
    <source>
        <dbReference type="ARBA" id="ARBA00007362"/>
    </source>
</evidence>
<feature type="transmembrane region" description="Helical" evidence="8">
    <location>
        <begin position="232"/>
        <end position="249"/>
    </location>
</feature>
<dbReference type="InterPro" id="IPR004626">
    <property type="entry name" value="RarD"/>
</dbReference>
<dbReference type="SUPFAM" id="SSF103481">
    <property type="entry name" value="Multidrug resistance efflux transporter EmrE"/>
    <property type="match status" value="2"/>
</dbReference>
<feature type="transmembrane region" description="Helical" evidence="8">
    <location>
        <begin position="196"/>
        <end position="217"/>
    </location>
</feature>
<dbReference type="EMBL" id="ACKO02000005">
    <property type="protein sequence ID" value="EET45067.1"/>
    <property type="molecule type" value="Genomic_DNA"/>
</dbReference>
<organism evidence="10 11">
    <name type="scientific">Neisseria sicca ATCC 29256</name>
    <dbReference type="NCBI Taxonomy" id="547045"/>
    <lineage>
        <taxon>Bacteria</taxon>
        <taxon>Pseudomonadati</taxon>
        <taxon>Pseudomonadota</taxon>
        <taxon>Betaproteobacteria</taxon>
        <taxon>Neisseriales</taxon>
        <taxon>Neisseriaceae</taxon>
        <taxon>Neisseria</taxon>
    </lineage>
</organism>
<evidence type="ECO:0000256" key="7">
    <source>
        <dbReference type="ARBA" id="ARBA00023136"/>
    </source>
</evidence>
<feature type="transmembrane region" description="Helical" evidence="8">
    <location>
        <begin position="172"/>
        <end position="189"/>
    </location>
</feature>
<keyword evidence="3" id="KW-0813">Transport</keyword>
<feature type="transmembrane region" description="Helical" evidence="8">
    <location>
        <begin position="288"/>
        <end position="311"/>
    </location>
</feature>
<feature type="transmembrane region" description="Helical" evidence="8">
    <location>
        <begin position="150"/>
        <end position="166"/>
    </location>
</feature>
<keyword evidence="6 8" id="KW-1133">Transmembrane helix</keyword>
<comment type="similarity">
    <text evidence="2">Belongs to the EamA transporter family.</text>
</comment>
<feature type="transmembrane region" description="Helical" evidence="8">
    <location>
        <begin position="27"/>
        <end position="45"/>
    </location>
</feature>
<dbReference type="AlphaFoldDB" id="C6M3T1"/>
<feature type="transmembrane region" description="Helical" evidence="8">
    <location>
        <begin position="125"/>
        <end position="143"/>
    </location>
</feature>
<gene>
    <name evidence="10" type="primary">rarD</name>
    <name evidence="10" type="ORF">NEISICOT_01061</name>
</gene>
<dbReference type="Proteomes" id="UP000005365">
    <property type="component" value="Unassembled WGS sequence"/>
</dbReference>
<dbReference type="eggNOG" id="COG2962">
    <property type="taxonomic scope" value="Bacteria"/>
</dbReference>
<keyword evidence="5 8" id="KW-0812">Transmembrane</keyword>
<dbReference type="InterPro" id="IPR000620">
    <property type="entry name" value="EamA_dom"/>
</dbReference>
<dbReference type="NCBIfam" id="TIGR00688">
    <property type="entry name" value="rarD"/>
    <property type="match status" value="1"/>
</dbReference>
<feature type="transmembrane region" description="Helical" evidence="8">
    <location>
        <begin position="256"/>
        <end position="282"/>
    </location>
</feature>
<proteinExistence type="inferred from homology"/>
<dbReference type="GO" id="GO:0005886">
    <property type="term" value="C:plasma membrane"/>
    <property type="evidence" value="ECO:0007669"/>
    <property type="project" value="UniProtKB-SubCell"/>
</dbReference>
<evidence type="ECO:0000259" key="9">
    <source>
        <dbReference type="Pfam" id="PF00892"/>
    </source>
</evidence>
<accession>C6M3T1</accession>
<evidence type="ECO:0000256" key="3">
    <source>
        <dbReference type="ARBA" id="ARBA00022448"/>
    </source>
</evidence>
<reference evidence="10" key="1">
    <citation type="submission" date="2009-07" db="EMBL/GenBank/DDBJ databases">
        <authorList>
            <person name="Weinstock G."/>
            <person name="Sodergren E."/>
            <person name="Clifton S."/>
            <person name="Fulton L."/>
            <person name="Fulton B."/>
            <person name="Courtney L."/>
            <person name="Fronick C."/>
            <person name="Harrison M."/>
            <person name="Strong C."/>
            <person name="Farmer C."/>
            <person name="Delahaunty K."/>
            <person name="Markovic C."/>
            <person name="Hall O."/>
            <person name="Minx P."/>
            <person name="Tomlinson C."/>
            <person name="Mitreva M."/>
            <person name="Nelson J."/>
            <person name="Hou S."/>
            <person name="Wollam A."/>
            <person name="Pepin K.H."/>
            <person name="Johnson M."/>
            <person name="Bhonagiri V."/>
            <person name="Nash W.E."/>
            <person name="Warren W."/>
            <person name="Chinwalla A."/>
            <person name="Mardis E.R."/>
            <person name="Wilson R.K."/>
        </authorList>
    </citation>
    <scope>NUCLEOTIDE SEQUENCE [LARGE SCALE GENOMIC DNA]</scope>
    <source>
        <strain evidence="10">ATCC 29256</strain>
    </source>
</reference>
<evidence type="ECO:0000313" key="10">
    <source>
        <dbReference type="EMBL" id="EET45067.1"/>
    </source>
</evidence>
<sequence length="316" mass="35446">MKFLFTFPIDTMRFLQGRLNMTDFSKGLVAALASNLLFSMLFLYGTWMRPMTGTEVFAWRMVAMLVAICVLMGMSDGWKAAGQFVRETGRNWKRWFLIMLPTPVFASQLWLFVWSPVNGEGVNVAMGYFLFPLAMLACGRIWFKETLNRLQIVAVVSACLGVAWELVRSGAFSWATVWVFGTYPIYYLVRRKLGVPALIGLTFDLLVIAPCALFYILTQTDTINLIASTPKLIGFIVLLGINSAVAMHLNLKASQLLPIAVFGMLSYLEPVLLFIISIAWLGEPLESGALISYGFIWLGLSLMMVNGWLAMKRRVV</sequence>
<feature type="transmembrane region" description="Helical" evidence="8">
    <location>
        <begin position="57"/>
        <end position="74"/>
    </location>
</feature>
<feature type="transmembrane region" description="Helical" evidence="8">
    <location>
        <begin position="95"/>
        <end position="113"/>
    </location>
</feature>
<keyword evidence="7 8" id="KW-0472">Membrane</keyword>
<dbReference type="InterPro" id="IPR037185">
    <property type="entry name" value="EmrE-like"/>
</dbReference>
<comment type="caution">
    <text evidence="10">The sequence shown here is derived from an EMBL/GenBank/DDBJ whole genome shotgun (WGS) entry which is preliminary data.</text>
</comment>
<comment type="subcellular location">
    <subcellularLocation>
        <location evidence="1">Cell membrane</location>
        <topology evidence="1">Multi-pass membrane protein</topology>
    </subcellularLocation>
</comment>
<dbReference type="Pfam" id="PF00892">
    <property type="entry name" value="EamA"/>
    <property type="match status" value="1"/>
</dbReference>
<evidence type="ECO:0000313" key="11">
    <source>
        <dbReference type="Proteomes" id="UP000005365"/>
    </source>
</evidence>
<evidence type="ECO:0000256" key="4">
    <source>
        <dbReference type="ARBA" id="ARBA00022475"/>
    </source>
</evidence>
<evidence type="ECO:0000256" key="5">
    <source>
        <dbReference type="ARBA" id="ARBA00022692"/>
    </source>
</evidence>
<evidence type="ECO:0000256" key="8">
    <source>
        <dbReference type="SAM" id="Phobius"/>
    </source>
</evidence>
<feature type="domain" description="EamA" evidence="9">
    <location>
        <begin position="170"/>
        <end position="304"/>
    </location>
</feature>
<protein>
    <submittedName>
        <fullName evidence="10">Protein RarD</fullName>
    </submittedName>
</protein>
<keyword evidence="11" id="KW-1185">Reference proteome</keyword>
<keyword evidence="4" id="KW-1003">Cell membrane</keyword>
<evidence type="ECO:0000256" key="6">
    <source>
        <dbReference type="ARBA" id="ARBA00022989"/>
    </source>
</evidence>